<organism evidence="2 3">
    <name type="scientific">Aspergillus saccharolyticus JOP 1030-1</name>
    <dbReference type="NCBI Taxonomy" id="1450539"/>
    <lineage>
        <taxon>Eukaryota</taxon>
        <taxon>Fungi</taxon>
        <taxon>Dikarya</taxon>
        <taxon>Ascomycota</taxon>
        <taxon>Pezizomycotina</taxon>
        <taxon>Eurotiomycetes</taxon>
        <taxon>Eurotiomycetidae</taxon>
        <taxon>Eurotiales</taxon>
        <taxon>Aspergillaceae</taxon>
        <taxon>Aspergillus</taxon>
        <taxon>Aspergillus subgen. Circumdati</taxon>
    </lineage>
</organism>
<keyword evidence="2" id="KW-0808">Transferase</keyword>
<feature type="region of interest" description="Disordered" evidence="1">
    <location>
        <begin position="109"/>
        <end position="130"/>
    </location>
</feature>
<dbReference type="GO" id="GO:0016746">
    <property type="term" value="F:acyltransferase activity"/>
    <property type="evidence" value="ECO:0007669"/>
    <property type="project" value="UniProtKB-KW"/>
</dbReference>
<dbReference type="SUPFAM" id="SSF55729">
    <property type="entry name" value="Acyl-CoA N-acyltransferases (Nat)"/>
    <property type="match status" value="1"/>
</dbReference>
<reference evidence="2 3" key="1">
    <citation type="submission" date="2016-12" db="EMBL/GenBank/DDBJ databases">
        <title>The genomes of Aspergillus section Nigri reveals drivers in fungal speciation.</title>
        <authorList>
            <consortium name="DOE Joint Genome Institute"/>
            <person name="Vesth T.C."/>
            <person name="Nybo J."/>
            <person name="Theobald S."/>
            <person name="Brandl J."/>
            <person name="Frisvad J.C."/>
            <person name="Nielsen K.F."/>
            <person name="Lyhne E.K."/>
            <person name="Kogle M.E."/>
            <person name="Kuo A."/>
            <person name="Riley R."/>
            <person name="Clum A."/>
            <person name="Nolan M."/>
            <person name="Lipzen A."/>
            <person name="Salamov A."/>
            <person name="Henrissat B."/>
            <person name="Wiebenga A."/>
            <person name="De Vries R.P."/>
            <person name="Grigoriev I.V."/>
            <person name="Mortensen U.H."/>
            <person name="Andersen M.R."/>
            <person name="Baker S.E."/>
        </authorList>
    </citation>
    <scope>NUCLEOTIDE SEQUENCE [LARGE SCALE GENOMIC DNA]</scope>
    <source>
        <strain evidence="2 3">JOP 1030-1</strain>
    </source>
</reference>
<name>A0A318Z8R6_9EURO</name>
<dbReference type="InterPro" id="IPR016181">
    <property type="entry name" value="Acyl_CoA_acyltransferase"/>
</dbReference>
<dbReference type="PANTHER" id="PTHR42791">
    <property type="entry name" value="GNAT FAMILY ACETYLTRANSFERASE"/>
    <property type="match status" value="1"/>
</dbReference>
<dbReference type="InterPro" id="IPR052523">
    <property type="entry name" value="Trichothecene_AcTrans"/>
</dbReference>
<gene>
    <name evidence="2" type="ORF">BP01DRAFT_358438</name>
</gene>
<evidence type="ECO:0000256" key="1">
    <source>
        <dbReference type="SAM" id="MobiDB-lite"/>
    </source>
</evidence>
<evidence type="ECO:0000313" key="2">
    <source>
        <dbReference type="EMBL" id="PYH43731.1"/>
    </source>
</evidence>
<proteinExistence type="predicted"/>
<keyword evidence="3" id="KW-1185">Reference proteome</keyword>
<dbReference type="GeneID" id="37076660"/>
<dbReference type="EMBL" id="KZ821242">
    <property type="protein sequence ID" value="PYH43731.1"/>
    <property type="molecule type" value="Genomic_DNA"/>
</dbReference>
<keyword evidence="2" id="KW-0012">Acyltransferase</keyword>
<dbReference type="Proteomes" id="UP000248349">
    <property type="component" value="Unassembled WGS sequence"/>
</dbReference>
<dbReference type="PANTHER" id="PTHR42791:SF2">
    <property type="entry name" value="N-ACETYLTRANSFERASE DOMAIN-CONTAINING PROTEIN"/>
    <property type="match status" value="1"/>
</dbReference>
<dbReference type="Gene3D" id="3.40.630.30">
    <property type="match status" value="1"/>
</dbReference>
<sequence>MTPRYKIRPATESDAPHLAHINIVAFHHSPFWHNLFPNLDIAATTPLKLARTLAKLADAESHLLVAEEVSSGRVVGYARWIAPGIDAEDSPAEVSLQDPQNLNLVATWRAQQQQQDKTEKSAGQGEEDAPGILHGQEARAGAGGGMNPPGTNRAVQQRFWGQLERLKGLYVREGDFALELLATLPEEQGKGVASGLLRWGLERADRVNARVYLEATEEGYPIYRKYGWRDLEPFELDFAEYGGQGRQRWITMMRDRQKSKPVLDRQQ</sequence>
<dbReference type="CDD" id="cd04301">
    <property type="entry name" value="NAT_SF"/>
    <property type="match status" value="1"/>
</dbReference>
<dbReference type="AlphaFoldDB" id="A0A318Z8R6"/>
<dbReference type="STRING" id="1450539.A0A318Z8R6"/>
<protein>
    <submittedName>
        <fullName evidence="2">Acyl-CoA N-acyltransferase</fullName>
    </submittedName>
</protein>
<dbReference type="OrthoDB" id="410198at2759"/>
<evidence type="ECO:0000313" key="3">
    <source>
        <dbReference type="Proteomes" id="UP000248349"/>
    </source>
</evidence>
<accession>A0A318Z8R6</accession>
<dbReference type="RefSeq" id="XP_025429713.1">
    <property type="nucleotide sequence ID" value="XM_025575432.1"/>
</dbReference>